<dbReference type="NCBIfam" id="TIGR01730">
    <property type="entry name" value="RND_mfp"/>
    <property type="match status" value="1"/>
</dbReference>
<dbReference type="PANTHER" id="PTHR30469">
    <property type="entry name" value="MULTIDRUG RESISTANCE PROTEIN MDTA"/>
    <property type="match status" value="1"/>
</dbReference>
<dbReference type="PANTHER" id="PTHR30469:SF15">
    <property type="entry name" value="HLYD FAMILY OF SECRETION PROTEINS"/>
    <property type="match status" value="1"/>
</dbReference>
<dbReference type="Gene3D" id="1.10.287.470">
    <property type="entry name" value="Helix hairpin bin"/>
    <property type="match status" value="1"/>
</dbReference>
<organism evidence="5 6">
    <name type="scientific">Sedimentibacter saalensis</name>
    <dbReference type="NCBI Taxonomy" id="130788"/>
    <lineage>
        <taxon>Bacteria</taxon>
        <taxon>Bacillati</taxon>
        <taxon>Bacillota</taxon>
        <taxon>Tissierellia</taxon>
        <taxon>Sedimentibacter</taxon>
    </lineage>
</organism>
<dbReference type="OrthoDB" id="9810430at2"/>
<dbReference type="Pfam" id="PF25989">
    <property type="entry name" value="YknX_C"/>
    <property type="match status" value="1"/>
</dbReference>
<comment type="similarity">
    <text evidence="1">Belongs to the membrane fusion protein (MFP) (TC 8.A.1) family.</text>
</comment>
<dbReference type="Pfam" id="PF25973">
    <property type="entry name" value="BSH_CzcB"/>
    <property type="match status" value="1"/>
</dbReference>
<sequence>MKKLLTLLLVTALVFTGCGKTNDISAEVTEESYTAVEVETLKPMELHIENIMTAKTYADKDVYVVPLMSGKVERINVKVGDKVKKDDVLFVMDTDSITNQVNQALAAYESAKAGYEVSVSQIENAKKSFERIQKLYEEGAVPESQYDQAKLAASDESLEVAAKSVDQARVAYENAADALDNAVVKAPISGVISDISIVEGEFATSAKPPVTIVDSDSITIELAVPGNMVNKLHKGTEANVEISAANYSEKAVIDSISTSSDPMTNLYTVNIILENNGSIKPGMFAKINFETDKIENALAVKTEAVVDRDGKSYVYVVNGDVSEEREVVTGLDTGSYIEIKSGLTAGDTVIVKGQDYITGGSKIKVVRGE</sequence>
<comment type="caution">
    <text evidence="5">The sequence shown here is derived from an EMBL/GenBank/DDBJ whole genome shotgun (WGS) entry which is preliminary data.</text>
</comment>
<dbReference type="SUPFAM" id="SSF111369">
    <property type="entry name" value="HlyD-like secretion proteins"/>
    <property type="match status" value="1"/>
</dbReference>
<dbReference type="RefSeq" id="WP_145084996.1">
    <property type="nucleotide sequence ID" value="NZ_DAMBUX010000018.1"/>
</dbReference>
<feature type="domain" description="CzcB-like barrel-sandwich hybrid" evidence="3">
    <location>
        <begin position="62"/>
        <end position="213"/>
    </location>
</feature>
<dbReference type="Proteomes" id="UP000315343">
    <property type="component" value="Unassembled WGS sequence"/>
</dbReference>
<dbReference type="PROSITE" id="PS51257">
    <property type="entry name" value="PROKAR_LIPOPROTEIN"/>
    <property type="match status" value="1"/>
</dbReference>
<dbReference type="Gene3D" id="2.40.420.20">
    <property type="match status" value="1"/>
</dbReference>
<name>A0A562J5B1_9FIRM</name>
<dbReference type="AlphaFoldDB" id="A0A562J5B1"/>
<protein>
    <submittedName>
        <fullName evidence="5">RND family efflux transporter MFP subunit</fullName>
    </submittedName>
</protein>
<reference evidence="5 6" key="1">
    <citation type="submission" date="2019-07" db="EMBL/GenBank/DDBJ databases">
        <title>Genomic Encyclopedia of Type Strains, Phase I: the one thousand microbial genomes (KMG-I) project.</title>
        <authorList>
            <person name="Kyrpides N."/>
        </authorList>
    </citation>
    <scope>NUCLEOTIDE SEQUENCE [LARGE SCALE GENOMIC DNA]</scope>
    <source>
        <strain evidence="5 6">DSM 13558</strain>
    </source>
</reference>
<gene>
    <name evidence="5" type="ORF">LY60_02829</name>
</gene>
<accession>A0A562J5B1</accession>
<feature type="domain" description="CusB-like beta-barrel" evidence="2">
    <location>
        <begin position="220"/>
        <end position="291"/>
    </location>
</feature>
<dbReference type="Gene3D" id="2.40.50.100">
    <property type="match status" value="1"/>
</dbReference>
<evidence type="ECO:0000313" key="5">
    <source>
        <dbReference type="EMBL" id="TWH78372.1"/>
    </source>
</evidence>
<dbReference type="InterPro" id="IPR058647">
    <property type="entry name" value="BSH_CzcB-like"/>
</dbReference>
<dbReference type="Pfam" id="PF25954">
    <property type="entry name" value="Beta-barrel_RND_2"/>
    <property type="match status" value="1"/>
</dbReference>
<dbReference type="InterPro" id="IPR058792">
    <property type="entry name" value="Beta-barrel_RND_2"/>
</dbReference>
<evidence type="ECO:0000259" key="2">
    <source>
        <dbReference type="Pfam" id="PF25954"/>
    </source>
</evidence>
<dbReference type="GO" id="GO:1990281">
    <property type="term" value="C:efflux pump complex"/>
    <property type="evidence" value="ECO:0007669"/>
    <property type="project" value="TreeGrafter"/>
</dbReference>
<dbReference type="EMBL" id="VLKH01000009">
    <property type="protein sequence ID" value="TWH78372.1"/>
    <property type="molecule type" value="Genomic_DNA"/>
</dbReference>
<dbReference type="GO" id="GO:0015562">
    <property type="term" value="F:efflux transmembrane transporter activity"/>
    <property type="evidence" value="ECO:0007669"/>
    <property type="project" value="InterPro"/>
</dbReference>
<keyword evidence="6" id="KW-1185">Reference proteome</keyword>
<dbReference type="InterPro" id="IPR006143">
    <property type="entry name" value="RND_pump_MFP"/>
</dbReference>
<feature type="domain" description="YknX-like C-terminal permuted SH3-like" evidence="4">
    <location>
        <begin position="298"/>
        <end position="365"/>
    </location>
</feature>
<evidence type="ECO:0000259" key="3">
    <source>
        <dbReference type="Pfam" id="PF25973"/>
    </source>
</evidence>
<evidence type="ECO:0000256" key="1">
    <source>
        <dbReference type="ARBA" id="ARBA00009477"/>
    </source>
</evidence>
<dbReference type="Gene3D" id="2.40.30.170">
    <property type="match status" value="1"/>
</dbReference>
<evidence type="ECO:0000313" key="6">
    <source>
        <dbReference type="Proteomes" id="UP000315343"/>
    </source>
</evidence>
<evidence type="ECO:0000259" key="4">
    <source>
        <dbReference type="Pfam" id="PF25989"/>
    </source>
</evidence>
<proteinExistence type="inferred from homology"/>
<dbReference type="InterPro" id="IPR058637">
    <property type="entry name" value="YknX-like_C"/>
</dbReference>